<feature type="compositionally biased region" description="Low complexity" evidence="1">
    <location>
        <begin position="30"/>
        <end position="40"/>
    </location>
</feature>
<dbReference type="Proteomes" id="UP000008237">
    <property type="component" value="Unassembled WGS sequence"/>
</dbReference>
<gene>
    <name evidence="2" type="ORF">EAI_12878</name>
</gene>
<reference evidence="2 3" key="1">
    <citation type="journal article" date="2010" name="Science">
        <title>Genomic comparison of the ants Camponotus floridanus and Harpegnathos saltator.</title>
        <authorList>
            <person name="Bonasio R."/>
            <person name="Zhang G."/>
            <person name="Ye C."/>
            <person name="Mutti N.S."/>
            <person name="Fang X."/>
            <person name="Qin N."/>
            <person name="Donahue G."/>
            <person name="Yang P."/>
            <person name="Li Q."/>
            <person name="Li C."/>
            <person name="Zhang P."/>
            <person name="Huang Z."/>
            <person name="Berger S.L."/>
            <person name="Reinberg D."/>
            <person name="Wang J."/>
            <person name="Liebig J."/>
        </authorList>
    </citation>
    <scope>NUCLEOTIDE SEQUENCE [LARGE SCALE GENOMIC DNA]</scope>
    <source>
        <strain evidence="2 3">R22 G/1</strain>
    </source>
</reference>
<feature type="region of interest" description="Disordered" evidence="1">
    <location>
        <begin position="74"/>
        <end position="93"/>
    </location>
</feature>
<dbReference type="AlphaFoldDB" id="E2BWE8"/>
<proteinExistence type="predicted"/>
<dbReference type="EMBL" id="GL451118">
    <property type="protein sequence ID" value="EFN79985.1"/>
    <property type="molecule type" value="Genomic_DNA"/>
</dbReference>
<accession>E2BWE8</accession>
<keyword evidence="3" id="KW-1185">Reference proteome</keyword>
<evidence type="ECO:0000313" key="3">
    <source>
        <dbReference type="Proteomes" id="UP000008237"/>
    </source>
</evidence>
<organism evidence="3">
    <name type="scientific">Harpegnathos saltator</name>
    <name type="common">Jerdon's jumping ant</name>
    <dbReference type="NCBI Taxonomy" id="610380"/>
    <lineage>
        <taxon>Eukaryota</taxon>
        <taxon>Metazoa</taxon>
        <taxon>Ecdysozoa</taxon>
        <taxon>Arthropoda</taxon>
        <taxon>Hexapoda</taxon>
        <taxon>Insecta</taxon>
        <taxon>Pterygota</taxon>
        <taxon>Neoptera</taxon>
        <taxon>Endopterygota</taxon>
        <taxon>Hymenoptera</taxon>
        <taxon>Apocrita</taxon>
        <taxon>Aculeata</taxon>
        <taxon>Formicoidea</taxon>
        <taxon>Formicidae</taxon>
        <taxon>Ponerinae</taxon>
        <taxon>Ponerini</taxon>
        <taxon>Harpegnathos</taxon>
    </lineage>
</organism>
<name>E2BWE8_HARSA</name>
<evidence type="ECO:0000313" key="2">
    <source>
        <dbReference type="EMBL" id="EFN79985.1"/>
    </source>
</evidence>
<protein>
    <submittedName>
        <fullName evidence="2">Uncharacterized protein</fullName>
    </submittedName>
</protein>
<feature type="region of interest" description="Disordered" evidence="1">
    <location>
        <begin position="30"/>
        <end position="61"/>
    </location>
</feature>
<dbReference type="InParanoid" id="E2BWE8"/>
<sequence>MSESQEDSATGRGELKSSFANYDIFSFSESFSSKESGENSATETVASRGWPAKRHGQIEQSDTCLRVTKATHLVRRPGSQEPDAHLPAYNFSS</sequence>
<evidence type="ECO:0000256" key="1">
    <source>
        <dbReference type="SAM" id="MobiDB-lite"/>
    </source>
</evidence>